<keyword evidence="10" id="KW-1133">Transmembrane helix</keyword>
<evidence type="ECO:0000256" key="1">
    <source>
        <dbReference type="ARBA" id="ARBA00009792"/>
    </source>
</evidence>
<keyword evidence="10" id="KW-0472">Membrane</keyword>
<accession>A0A9D4E0X1</accession>
<dbReference type="Pfam" id="PF09261">
    <property type="entry name" value="Alpha-mann_mid"/>
    <property type="match status" value="1"/>
</dbReference>
<evidence type="ECO:0000256" key="8">
    <source>
        <dbReference type="ARBA" id="ARBA00093232"/>
    </source>
</evidence>
<evidence type="ECO:0000256" key="7">
    <source>
        <dbReference type="ARBA" id="ARBA00059516"/>
    </source>
</evidence>
<keyword evidence="10" id="KW-0812">Transmembrane</keyword>
<dbReference type="Gene3D" id="1.20.1270.50">
    <property type="entry name" value="Glycoside hydrolase family 38, central domain"/>
    <property type="match status" value="1"/>
</dbReference>
<dbReference type="Proteomes" id="UP000828390">
    <property type="component" value="Unassembled WGS sequence"/>
</dbReference>
<keyword evidence="5" id="KW-1015">Disulfide bond</keyword>
<reference evidence="12" key="2">
    <citation type="submission" date="2020-11" db="EMBL/GenBank/DDBJ databases">
        <authorList>
            <person name="McCartney M.A."/>
            <person name="Auch B."/>
            <person name="Kono T."/>
            <person name="Mallez S."/>
            <person name="Becker A."/>
            <person name="Gohl D.M."/>
            <person name="Silverstein K.A.T."/>
            <person name="Koren S."/>
            <person name="Bechman K.B."/>
            <person name="Herman A."/>
            <person name="Abrahante J.E."/>
            <person name="Garbe J."/>
        </authorList>
    </citation>
    <scope>NUCLEOTIDE SEQUENCE</scope>
    <source>
        <strain evidence="12">Duluth1</strain>
        <tissue evidence="12">Whole animal</tissue>
    </source>
</reference>
<dbReference type="Gene3D" id="2.60.40.1180">
    <property type="entry name" value="Golgi alpha-mannosidase II"/>
    <property type="match status" value="1"/>
</dbReference>
<evidence type="ECO:0000256" key="3">
    <source>
        <dbReference type="ARBA" id="ARBA00022801"/>
    </source>
</evidence>
<dbReference type="GO" id="GO:0000139">
    <property type="term" value="C:Golgi membrane"/>
    <property type="evidence" value="ECO:0007669"/>
    <property type="project" value="TreeGrafter"/>
</dbReference>
<dbReference type="SMART" id="SM00872">
    <property type="entry name" value="Alpha-mann_mid"/>
    <property type="match status" value="1"/>
</dbReference>
<dbReference type="InterPro" id="IPR011330">
    <property type="entry name" value="Glyco_hydro/deAcase_b/a-brl"/>
</dbReference>
<evidence type="ECO:0000256" key="6">
    <source>
        <dbReference type="ARBA" id="ARBA00023295"/>
    </source>
</evidence>
<dbReference type="SUPFAM" id="SSF88713">
    <property type="entry name" value="Glycoside hydrolase/deacetylase"/>
    <property type="match status" value="1"/>
</dbReference>
<dbReference type="GO" id="GO:0006013">
    <property type="term" value="P:mannose metabolic process"/>
    <property type="evidence" value="ECO:0007669"/>
    <property type="project" value="InterPro"/>
</dbReference>
<evidence type="ECO:0000313" key="13">
    <source>
        <dbReference type="Proteomes" id="UP000828390"/>
    </source>
</evidence>
<dbReference type="InterPro" id="IPR027291">
    <property type="entry name" value="Glyco_hydro_38_N_sf"/>
</dbReference>
<proteinExistence type="inferred from homology"/>
<dbReference type="AlphaFoldDB" id="A0A9D4E0X1"/>
<name>A0A9D4E0X1_DREPO</name>
<comment type="function">
    <text evidence="7">Catalyzes the first committed step in the biosynthesis of complex N-glycans. It controls conversion of high mannose to complex N-glycans; the final hydrolytic step in the N-glycan maturation pathway.</text>
</comment>
<feature type="domain" description="Glycoside hydrolase family 38 central" evidence="11">
    <location>
        <begin position="446"/>
        <end position="528"/>
    </location>
</feature>
<dbReference type="InterPro" id="IPR028995">
    <property type="entry name" value="Glyco_hydro_57/38_cen_sf"/>
</dbReference>
<dbReference type="GO" id="GO:0004572">
    <property type="term" value="F:mannosyl-oligosaccharide 1,3-1,6-alpha-mannosidase activity"/>
    <property type="evidence" value="ECO:0007669"/>
    <property type="project" value="UniProtKB-EC"/>
</dbReference>
<dbReference type="InterPro" id="IPR011682">
    <property type="entry name" value="Glyco_hydro_38_C"/>
</dbReference>
<comment type="similarity">
    <text evidence="1 9">Belongs to the glycosyl hydrolase 38 family.</text>
</comment>
<evidence type="ECO:0000259" key="11">
    <source>
        <dbReference type="SMART" id="SM00872"/>
    </source>
</evidence>
<dbReference type="GO" id="GO:0030246">
    <property type="term" value="F:carbohydrate binding"/>
    <property type="evidence" value="ECO:0007669"/>
    <property type="project" value="InterPro"/>
</dbReference>
<keyword evidence="4 9" id="KW-0862">Zinc</keyword>
<keyword evidence="13" id="KW-1185">Reference proteome</keyword>
<dbReference type="InterPro" id="IPR011013">
    <property type="entry name" value="Gal_mutarotase_sf_dom"/>
</dbReference>
<dbReference type="PANTHER" id="PTHR11607">
    <property type="entry name" value="ALPHA-MANNOSIDASE"/>
    <property type="match status" value="1"/>
</dbReference>
<dbReference type="GO" id="GO:0046872">
    <property type="term" value="F:metal ion binding"/>
    <property type="evidence" value="ECO:0007669"/>
    <property type="project" value="UniProtKB-KW"/>
</dbReference>
<dbReference type="PANTHER" id="PTHR11607:SF3">
    <property type="entry name" value="LYSOSOMAL ALPHA-MANNOSIDASE"/>
    <property type="match status" value="1"/>
</dbReference>
<dbReference type="InterPro" id="IPR000602">
    <property type="entry name" value="Glyco_hydro_38_N"/>
</dbReference>
<evidence type="ECO:0000313" key="12">
    <source>
        <dbReference type="EMBL" id="KAH3769994.1"/>
    </source>
</evidence>
<protein>
    <recommendedName>
        <fullName evidence="9">Alpha-mannosidase</fullName>
        <ecNumber evidence="9">3.2.1.-</ecNumber>
    </recommendedName>
</protein>
<keyword evidence="3 9" id="KW-0378">Hydrolase</keyword>
<dbReference type="InterPro" id="IPR013780">
    <property type="entry name" value="Glyco_hydro_b"/>
</dbReference>
<dbReference type="EC" id="3.2.1.-" evidence="9"/>
<keyword evidence="2 9" id="KW-0479">Metal-binding</keyword>
<dbReference type="FunFam" id="1.20.1270.50:FF:000001">
    <property type="entry name" value="Alpha-mannosidase"/>
    <property type="match status" value="1"/>
</dbReference>
<dbReference type="Gene3D" id="2.70.98.30">
    <property type="entry name" value="Golgi alpha-mannosidase II, domain 4"/>
    <property type="match status" value="1"/>
</dbReference>
<dbReference type="InterPro" id="IPR037094">
    <property type="entry name" value="Glyco_hydro_38_cen_sf"/>
</dbReference>
<evidence type="ECO:0000256" key="2">
    <source>
        <dbReference type="ARBA" id="ARBA00022723"/>
    </source>
</evidence>
<dbReference type="Pfam" id="PF07748">
    <property type="entry name" value="Glyco_hydro_38C"/>
    <property type="match status" value="1"/>
</dbReference>
<evidence type="ECO:0000256" key="10">
    <source>
        <dbReference type="SAM" id="Phobius"/>
    </source>
</evidence>
<gene>
    <name evidence="12" type="ORF">DPMN_171273</name>
</gene>
<dbReference type="EMBL" id="JAIWYP010000009">
    <property type="protein sequence ID" value="KAH3769994.1"/>
    <property type="molecule type" value="Genomic_DNA"/>
</dbReference>
<organism evidence="12 13">
    <name type="scientific">Dreissena polymorpha</name>
    <name type="common">Zebra mussel</name>
    <name type="synonym">Mytilus polymorpha</name>
    <dbReference type="NCBI Taxonomy" id="45954"/>
    <lineage>
        <taxon>Eukaryota</taxon>
        <taxon>Metazoa</taxon>
        <taxon>Spiralia</taxon>
        <taxon>Lophotrochozoa</taxon>
        <taxon>Mollusca</taxon>
        <taxon>Bivalvia</taxon>
        <taxon>Autobranchia</taxon>
        <taxon>Heteroconchia</taxon>
        <taxon>Euheterodonta</taxon>
        <taxon>Imparidentia</taxon>
        <taxon>Neoheterodontei</taxon>
        <taxon>Myida</taxon>
        <taxon>Dreissenoidea</taxon>
        <taxon>Dreissenidae</taxon>
        <taxon>Dreissena</taxon>
    </lineage>
</organism>
<reference evidence="12" key="1">
    <citation type="journal article" date="2019" name="bioRxiv">
        <title>The Genome of the Zebra Mussel, Dreissena polymorpha: A Resource for Invasive Species Research.</title>
        <authorList>
            <person name="McCartney M.A."/>
            <person name="Auch B."/>
            <person name="Kono T."/>
            <person name="Mallez S."/>
            <person name="Zhang Y."/>
            <person name="Obille A."/>
            <person name="Becker A."/>
            <person name="Abrahante J.E."/>
            <person name="Garbe J."/>
            <person name="Badalamenti J.P."/>
            <person name="Herman A."/>
            <person name="Mangelson H."/>
            <person name="Liachko I."/>
            <person name="Sullivan S."/>
            <person name="Sone E.D."/>
            <person name="Koren S."/>
            <person name="Silverstein K.A.T."/>
            <person name="Beckman K.B."/>
            <person name="Gohl D.M."/>
        </authorList>
    </citation>
    <scope>NUCLEOTIDE SEQUENCE</scope>
    <source>
        <strain evidence="12">Duluth1</strain>
        <tissue evidence="12">Whole animal</tissue>
    </source>
</reference>
<comment type="catalytic activity">
    <reaction evidence="8">
        <text>N(4)-{beta-D-GlcNAc-(1-&gt;2)-alpha-D-Man-(1-&gt;3)-[alpha-D-Man-(1-&gt;3)-[alpha-D-Man-(1-&gt;6)]-alpha-D-Man-(1-&gt;6)]-beta-D-Man-(1-&gt;4)-beta-D-GlcNAc-(1-&gt;4)-beta-D-GlcNAc}-L-asparaginyl-[protein] + 2 H2O = 2 alpha-D-mannopyranose + an N(4)-{beta-D-GlcNAc-(1-&gt;2)-alpha-D-Man-(1-&gt;3)-[alpha-D-Man-(1-&gt;6)]-beta-D-Man-(1-&gt;4)-beta-D-GlcNAc-(1-&gt;4)-beta-D-GlcNAc}-L-asparaginyl-[protein]</text>
        <dbReference type="Rhea" id="RHEA:56052"/>
        <dbReference type="Rhea" id="RHEA-COMP:14368"/>
        <dbReference type="Rhea" id="RHEA-COMP:14369"/>
        <dbReference type="ChEBI" id="CHEBI:15377"/>
        <dbReference type="ChEBI" id="CHEBI:28729"/>
        <dbReference type="ChEBI" id="CHEBI:60615"/>
        <dbReference type="ChEBI" id="CHEBI:60625"/>
        <dbReference type="EC" id="3.2.1.114"/>
    </reaction>
</comment>
<comment type="cofactor">
    <cofactor evidence="9">
        <name>Zn(2+)</name>
        <dbReference type="ChEBI" id="CHEBI:29105"/>
    </cofactor>
    <text evidence="9">Binds 1 zinc ion per subunit.</text>
</comment>
<dbReference type="Gene3D" id="3.20.110.10">
    <property type="entry name" value="Glycoside hydrolase 38, N terminal domain"/>
    <property type="match status" value="1"/>
</dbReference>
<feature type="transmembrane region" description="Helical" evidence="10">
    <location>
        <begin position="7"/>
        <end position="26"/>
    </location>
</feature>
<evidence type="ECO:0000256" key="5">
    <source>
        <dbReference type="ARBA" id="ARBA00023157"/>
    </source>
</evidence>
<sequence length="1066" mass="121896">MRIKKKSFLLKLIFSGVVIYFLVGVWNKSPSASQEWEQRGLNANWASLRDFAKYHGPRFKTSACVSAAKSWRITANFTMNSVLDALSLTSGFQLPVTTTAAMSRADKTQTVPDTEPLQVIVIPHSHNDPGWKKTYREYFDDQTTHILSLMVKKLHEYPDMTFIWVESTFLDTWWLNQTLETRSRFKELVDSGRLEIASGMWVAPDEASPHYFALVDQMIEGHYWVKKNLGIVPESSLNYDQFGYSSTMPYLNKLAGIKHVLIKRINRWVKEKLGTQHRMNFRWRQIWDSQGLDDIFAHVDTYEWMSISDSCGPDRPTCMKLDFKEQPDLPDPNKPVPPAGGRIPLETLANSLVEQFRLKNANYKYNVMMLPHGGDFRFDTEYEWDKQYRNMKIFMKYVNERKDFNVQMRFGTLKDFFMEVDRQTEKYGLNYPVVTGDFYSYTENQDYWTGYFTTRQFNKRLGREVLESLRSAELFAAVAISGHVDGQVRQQILSDLVIARKNLGIFQHHDAITGTSKKHVARDYELLLTSAFTSSQRVLATAVQLLLSGDGSNSKLSGLMPLLARPTENRLTRQVLLPMYQAGTQLLLVNSLTQSRRELVSLLVPVSNITIIDYKNNEVAFDLYQVASGTFKINFVVDFPPLGLVILTVKQSNKNRDQIENGVKVEVVTNSNRNNIRLQDTEKTRMTCENSLMNVTFSLITGTPERLCYHGKQFCARMQIDWRWFQERGGAYASITHGRSVPLTTANMTVKSIRGSYTCGIEVTSGFYSYNMTLTLVHSAPGQALKVTVLSDLSKAVEKMGNFAMRVKTDIKNELFFVDSAGLQMMGRKFRKDLPFDGNIYPMSSMAILEDAHARLVVHSAQPHGVVGSTSGEIDFMLDRVAMRPEMDLPEPVKDNKPTLTTFFMEMLPSSIFEGHVSMETTVPTINSIFLNDLLQHPIYAFSSHENGYVASKVKSFLHHEISCDFVLANVKNLAYSNDNLHDGLSLTVFRRAYGCHGNLTELFCPVNNEAEIIPDAIFNPRKANPNYDVREMFLSHLKEKRKLGSNERVRMRAMDIKTFHLRSRE</sequence>
<keyword evidence="6 9" id="KW-0326">Glycosidase</keyword>
<evidence type="ECO:0000256" key="4">
    <source>
        <dbReference type="ARBA" id="ARBA00022833"/>
    </source>
</evidence>
<dbReference type="InterPro" id="IPR050843">
    <property type="entry name" value="Glycosyl_Hydrlase_38"/>
</dbReference>
<dbReference type="Pfam" id="PF01074">
    <property type="entry name" value="Glyco_hydro_38N"/>
    <property type="match status" value="1"/>
</dbReference>
<dbReference type="SUPFAM" id="SSF88688">
    <property type="entry name" value="Families 57/38 glycoside transferase middle domain"/>
    <property type="match status" value="1"/>
</dbReference>
<dbReference type="SUPFAM" id="SSF74650">
    <property type="entry name" value="Galactose mutarotase-like"/>
    <property type="match status" value="1"/>
</dbReference>
<evidence type="ECO:0000256" key="9">
    <source>
        <dbReference type="RuleBase" id="RU361199"/>
    </source>
</evidence>
<comment type="caution">
    <text evidence="12">The sequence shown here is derived from an EMBL/GenBank/DDBJ whole genome shotgun (WGS) entry which is preliminary data.</text>
</comment>
<dbReference type="GO" id="GO:0006491">
    <property type="term" value="P:N-glycan processing"/>
    <property type="evidence" value="ECO:0007669"/>
    <property type="project" value="TreeGrafter"/>
</dbReference>
<dbReference type="InterPro" id="IPR015341">
    <property type="entry name" value="Glyco_hydro_38_cen"/>
</dbReference>